<dbReference type="AlphaFoldDB" id="A0A7G9GBG6"/>
<feature type="transmembrane region" description="Helical" evidence="8">
    <location>
        <begin position="68"/>
        <end position="85"/>
    </location>
</feature>
<dbReference type="PANTHER" id="PTHR32196">
    <property type="entry name" value="ABC TRANSPORTER PERMEASE PROTEIN YPHD-RELATED-RELATED"/>
    <property type="match status" value="1"/>
</dbReference>
<name>A0A7G9GBG6_9FIRM</name>
<evidence type="ECO:0000256" key="4">
    <source>
        <dbReference type="ARBA" id="ARBA00022519"/>
    </source>
</evidence>
<evidence type="ECO:0000256" key="3">
    <source>
        <dbReference type="ARBA" id="ARBA00022475"/>
    </source>
</evidence>
<evidence type="ECO:0000256" key="5">
    <source>
        <dbReference type="ARBA" id="ARBA00022692"/>
    </source>
</evidence>
<comment type="subcellular location">
    <subcellularLocation>
        <location evidence="1">Cell membrane</location>
        <topology evidence="1">Multi-pass membrane protein</topology>
    </subcellularLocation>
</comment>
<reference evidence="9 10" key="1">
    <citation type="submission" date="2020-08" db="EMBL/GenBank/DDBJ databases">
        <authorList>
            <person name="Liu C."/>
            <person name="Sun Q."/>
        </authorList>
    </citation>
    <scope>NUCLEOTIDE SEQUENCE [LARGE SCALE GENOMIC DNA]</scope>
    <source>
        <strain evidence="9 10">NSJ-29</strain>
    </source>
</reference>
<feature type="transmembrane region" description="Helical" evidence="8">
    <location>
        <begin position="12"/>
        <end position="30"/>
    </location>
</feature>
<dbReference type="GO" id="GO:0022857">
    <property type="term" value="F:transmembrane transporter activity"/>
    <property type="evidence" value="ECO:0007669"/>
    <property type="project" value="InterPro"/>
</dbReference>
<feature type="transmembrane region" description="Helical" evidence="8">
    <location>
        <begin position="251"/>
        <end position="279"/>
    </location>
</feature>
<feature type="transmembrane region" description="Helical" evidence="8">
    <location>
        <begin position="212"/>
        <end position="230"/>
    </location>
</feature>
<evidence type="ECO:0000256" key="1">
    <source>
        <dbReference type="ARBA" id="ARBA00004651"/>
    </source>
</evidence>
<dbReference type="Proteomes" id="UP000515860">
    <property type="component" value="Chromosome"/>
</dbReference>
<feature type="transmembrane region" description="Helical" evidence="8">
    <location>
        <begin position="92"/>
        <end position="109"/>
    </location>
</feature>
<feature type="transmembrane region" description="Helical" evidence="8">
    <location>
        <begin position="115"/>
        <end position="139"/>
    </location>
</feature>
<evidence type="ECO:0000313" key="9">
    <source>
        <dbReference type="EMBL" id="QNM08148.1"/>
    </source>
</evidence>
<sequence>MTAKSFLKKNFSIFMTFIIALLLLVFISILRPGYANVNNLRVLSITASFLGLTAMGQMAAILTGGMDLSIPWMFTIAAFLTGNLTQGENGKLIFAIPVILLVGVLMGAFNGIGIAYVGIAPVIMTMASNIIFQGLLVGITGGTPGGTAPQALKDFANGSVGGISTMLLFWIAISVVFYIIIAKSPYGRKLYAIGHSDTVALFSGVNVKLMRASAYMVCGFFAALAGILFSGRVSQLYLGMGDPYQMQSVSAVAIGGVSLLGGSGSYIGTVAGVLVLVMLDGVLSALGFAQSVQKIIYGVVLMLAVLLSSRKQKVRR</sequence>
<dbReference type="InterPro" id="IPR001851">
    <property type="entry name" value="ABC_transp_permease"/>
</dbReference>
<keyword evidence="7 8" id="KW-0472">Membrane</keyword>
<dbReference type="RefSeq" id="WP_118646399.1">
    <property type="nucleotide sequence ID" value="NZ_CP060635.1"/>
</dbReference>
<dbReference type="PANTHER" id="PTHR32196:SF21">
    <property type="entry name" value="ABC TRANSPORTER PERMEASE PROTEIN YPHD-RELATED"/>
    <property type="match status" value="1"/>
</dbReference>
<evidence type="ECO:0000256" key="7">
    <source>
        <dbReference type="ARBA" id="ARBA00023136"/>
    </source>
</evidence>
<accession>A0A7G9GBG6</accession>
<keyword evidence="4" id="KW-0997">Cell inner membrane</keyword>
<protein>
    <submittedName>
        <fullName evidence="9">ABC transporter permease</fullName>
    </submittedName>
</protein>
<proteinExistence type="predicted"/>
<feature type="transmembrane region" description="Helical" evidence="8">
    <location>
        <begin position="160"/>
        <end position="181"/>
    </location>
</feature>
<dbReference type="CDD" id="cd06579">
    <property type="entry name" value="TM_PBP1_transp_AraH_like"/>
    <property type="match status" value="1"/>
</dbReference>
<evidence type="ECO:0000256" key="2">
    <source>
        <dbReference type="ARBA" id="ARBA00022448"/>
    </source>
</evidence>
<dbReference type="Pfam" id="PF02653">
    <property type="entry name" value="BPD_transp_2"/>
    <property type="match status" value="1"/>
</dbReference>
<dbReference type="GO" id="GO:0005886">
    <property type="term" value="C:plasma membrane"/>
    <property type="evidence" value="ECO:0007669"/>
    <property type="project" value="UniProtKB-SubCell"/>
</dbReference>
<feature type="transmembrane region" description="Helical" evidence="8">
    <location>
        <begin position="285"/>
        <end position="307"/>
    </location>
</feature>
<keyword evidence="3" id="KW-1003">Cell membrane</keyword>
<keyword evidence="6 8" id="KW-1133">Transmembrane helix</keyword>
<keyword evidence="2" id="KW-0813">Transport</keyword>
<evidence type="ECO:0000313" key="10">
    <source>
        <dbReference type="Proteomes" id="UP000515860"/>
    </source>
</evidence>
<evidence type="ECO:0000256" key="6">
    <source>
        <dbReference type="ARBA" id="ARBA00022989"/>
    </source>
</evidence>
<keyword evidence="10" id="KW-1185">Reference proteome</keyword>
<dbReference type="EMBL" id="CP060635">
    <property type="protein sequence ID" value="QNM08148.1"/>
    <property type="molecule type" value="Genomic_DNA"/>
</dbReference>
<keyword evidence="5 8" id="KW-0812">Transmembrane</keyword>
<evidence type="ECO:0000256" key="8">
    <source>
        <dbReference type="SAM" id="Phobius"/>
    </source>
</evidence>
<dbReference type="KEGG" id="whj:H9Q79_14840"/>
<gene>
    <name evidence="9" type="ORF">H9Q79_14840</name>
</gene>
<organism evidence="9 10">
    <name type="scientific">Wansuia hejianensis</name>
    <dbReference type="NCBI Taxonomy" id="2763667"/>
    <lineage>
        <taxon>Bacteria</taxon>
        <taxon>Bacillati</taxon>
        <taxon>Bacillota</taxon>
        <taxon>Clostridia</taxon>
        <taxon>Lachnospirales</taxon>
        <taxon>Lachnospiraceae</taxon>
        <taxon>Wansuia</taxon>
    </lineage>
</organism>